<dbReference type="Pfam" id="PF12850">
    <property type="entry name" value="Metallophos_2"/>
    <property type="match status" value="1"/>
</dbReference>
<dbReference type="InterPro" id="IPR029052">
    <property type="entry name" value="Metallo-depent_PP-like"/>
</dbReference>
<dbReference type="SUPFAM" id="SSF56300">
    <property type="entry name" value="Metallo-dependent phosphatases"/>
    <property type="match status" value="1"/>
</dbReference>
<dbReference type="PANTHER" id="PTHR11124">
    <property type="entry name" value="VACUOLAR SORTING PROTEIN VPS29"/>
    <property type="match status" value="1"/>
</dbReference>
<dbReference type="Gene3D" id="3.60.21.10">
    <property type="match status" value="1"/>
</dbReference>
<evidence type="ECO:0000256" key="2">
    <source>
        <dbReference type="RuleBase" id="RU362039"/>
    </source>
</evidence>
<comment type="cofactor">
    <cofactor evidence="2">
        <name>a divalent metal cation</name>
        <dbReference type="ChEBI" id="CHEBI:60240"/>
    </cofactor>
</comment>
<proteinExistence type="inferred from homology"/>
<dbReference type="EMBL" id="JAGYPG010000002">
    <property type="protein sequence ID" value="MBS4196225.1"/>
    <property type="molecule type" value="Genomic_DNA"/>
</dbReference>
<dbReference type="InterPro" id="IPR024654">
    <property type="entry name" value="Calcineurin-like_PHP_lpxH"/>
</dbReference>
<evidence type="ECO:0000313" key="4">
    <source>
        <dbReference type="EMBL" id="MBS4196225.1"/>
    </source>
</evidence>
<dbReference type="AlphaFoldDB" id="A0A942TEL5"/>
<protein>
    <recommendedName>
        <fullName evidence="2">Phosphoesterase</fullName>
        <ecNumber evidence="2">3.1.4.-</ecNumber>
    </recommendedName>
</protein>
<evidence type="ECO:0000313" key="5">
    <source>
        <dbReference type="Proteomes" id="UP000681414"/>
    </source>
</evidence>
<accession>A0A942TEL5</accession>
<dbReference type="NCBIfam" id="TIGR00040">
    <property type="entry name" value="yfcE"/>
    <property type="match status" value="1"/>
</dbReference>
<organism evidence="4 5">
    <name type="scientific">Lederbergia citri</name>
    <dbReference type="NCBI Taxonomy" id="2833580"/>
    <lineage>
        <taxon>Bacteria</taxon>
        <taxon>Bacillati</taxon>
        <taxon>Bacillota</taxon>
        <taxon>Bacilli</taxon>
        <taxon>Bacillales</taxon>
        <taxon>Bacillaceae</taxon>
        <taxon>Lederbergia</taxon>
    </lineage>
</organism>
<evidence type="ECO:0000259" key="3">
    <source>
        <dbReference type="Pfam" id="PF12850"/>
    </source>
</evidence>
<dbReference type="InterPro" id="IPR000979">
    <property type="entry name" value="Phosphodiesterase_MJ0936/Vps29"/>
</dbReference>
<dbReference type="Proteomes" id="UP000681414">
    <property type="component" value="Unassembled WGS sequence"/>
</dbReference>
<keyword evidence="2" id="KW-0479">Metal-binding</keyword>
<keyword evidence="5" id="KW-1185">Reference proteome</keyword>
<name>A0A942TEL5_9BACI</name>
<feature type="domain" description="Calcineurin-like phosphoesterase" evidence="3">
    <location>
        <begin position="1"/>
        <end position="152"/>
    </location>
</feature>
<gene>
    <name evidence="4" type="ORF">KHA97_14250</name>
</gene>
<comment type="similarity">
    <text evidence="1 2">Belongs to the metallophosphoesterase superfamily. YfcE family.</text>
</comment>
<evidence type="ECO:0000256" key="1">
    <source>
        <dbReference type="ARBA" id="ARBA00008950"/>
    </source>
</evidence>
<dbReference type="RefSeq" id="WP_213125375.1">
    <property type="nucleotide sequence ID" value="NZ_JAGYPG010000002.1"/>
</dbReference>
<dbReference type="GO" id="GO:0016787">
    <property type="term" value="F:hydrolase activity"/>
    <property type="evidence" value="ECO:0007669"/>
    <property type="project" value="UniProtKB-UniRule"/>
</dbReference>
<sequence>MKIVITADTHMPRMAKKLPVRLVEELENADLIIHAGDWQTFEVYEKLREYAPIEGVAGNIDGEDLQNFFGKKKILTLGSITIGLTHGDGKGKTTERRALEIFKDEQIDLLIFGHSHIPLMKKVGNITLFNPGSPTDKRRQKQFSFGVLSITKNITLEHEFFDDKD</sequence>
<dbReference type="EC" id="3.1.4.-" evidence="2"/>
<comment type="caution">
    <text evidence="4">The sequence shown here is derived from an EMBL/GenBank/DDBJ whole genome shotgun (WGS) entry which is preliminary data.</text>
</comment>
<dbReference type="GO" id="GO:0046872">
    <property type="term" value="F:metal ion binding"/>
    <property type="evidence" value="ECO:0007669"/>
    <property type="project" value="UniProtKB-KW"/>
</dbReference>
<reference evidence="4 5" key="1">
    <citation type="submission" date="2021-05" db="EMBL/GenBank/DDBJ databases">
        <title>Novel Bacillus species.</title>
        <authorList>
            <person name="Liu G."/>
        </authorList>
    </citation>
    <scope>NUCLEOTIDE SEQUENCE [LARGE SCALE GENOMIC DNA]</scope>
    <source>
        <strain evidence="5">FJAT-49780</strain>
    </source>
</reference>